<dbReference type="Gene3D" id="2.40.50.1020">
    <property type="entry name" value="LytTr DNA-binding domain"/>
    <property type="match status" value="1"/>
</dbReference>
<dbReference type="AlphaFoldDB" id="A0A951IZH8"/>
<dbReference type="Proteomes" id="UP000727490">
    <property type="component" value="Unassembled WGS sequence"/>
</dbReference>
<evidence type="ECO:0000313" key="3">
    <source>
        <dbReference type="Proteomes" id="UP000727490"/>
    </source>
</evidence>
<keyword evidence="3" id="KW-1185">Reference proteome</keyword>
<feature type="domain" description="HTH LytTR-type" evidence="1">
    <location>
        <begin position="71"/>
        <end position="163"/>
    </location>
</feature>
<accession>A0A951IZH8</accession>
<name>A0A951IZH8_9BACT</name>
<proteinExistence type="predicted"/>
<organism evidence="2 3">
    <name type="scientific">Arthrospiribacter ruber</name>
    <dbReference type="NCBI Taxonomy" id="2487934"/>
    <lineage>
        <taxon>Bacteria</taxon>
        <taxon>Pseudomonadati</taxon>
        <taxon>Bacteroidota</taxon>
        <taxon>Cytophagia</taxon>
        <taxon>Cytophagales</taxon>
        <taxon>Cyclobacteriaceae</taxon>
        <taxon>Arthrospiribacter</taxon>
    </lineage>
</organism>
<dbReference type="EMBL" id="RPHB01000007">
    <property type="protein sequence ID" value="MBW3469169.1"/>
    <property type="molecule type" value="Genomic_DNA"/>
</dbReference>
<dbReference type="GO" id="GO:0003677">
    <property type="term" value="F:DNA binding"/>
    <property type="evidence" value="ECO:0007669"/>
    <property type="project" value="InterPro"/>
</dbReference>
<reference evidence="2 3" key="1">
    <citation type="journal article" date="2020" name="Syst. Appl. Microbiol.">
        <title>Arthrospiribacter ruber gen. nov., sp. nov., a novel bacterium isolated from Arthrospira cultures.</title>
        <authorList>
            <person name="Waleron M."/>
            <person name="Misztak A."/>
            <person name="Waleron M.M."/>
            <person name="Furmaniak M."/>
            <person name="Mrozik A."/>
            <person name="Waleron K."/>
        </authorList>
    </citation>
    <scope>NUCLEOTIDE SEQUENCE [LARGE SCALE GENOMIC DNA]</scope>
    <source>
        <strain evidence="2 3">DPMB0001</strain>
    </source>
</reference>
<gene>
    <name evidence="2" type="ORF">EGN73_15320</name>
</gene>
<protein>
    <submittedName>
        <fullName evidence="2">LytTR family transcriptional regulator</fullName>
    </submittedName>
</protein>
<sequence length="179" mass="21029">MYFLLENIPSSFEVISALIKTSLELYPEAFLVKPSSDEQILITLRRILCTQISGQLTEKQFPDCFYIRERDCFHRISVEEIEKILADKGVIHIFTNHGKKYTISLCLKQFAEQFPFPTLQRVNRSCIINLTHLKKFNQNYVWVNGSPILFGENYKKEFYDKVRILKTGWKTSLPQVIEN</sequence>
<comment type="caution">
    <text evidence="2">The sequence shown here is derived from an EMBL/GenBank/DDBJ whole genome shotgun (WGS) entry which is preliminary data.</text>
</comment>
<evidence type="ECO:0000259" key="1">
    <source>
        <dbReference type="SMART" id="SM00850"/>
    </source>
</evidence>
<dbReference type="InterPro" id="IPR007492">
    <property type="entry name" value="LytTR_DNA-bd_dom"/>
</dbReference>
<dbReference type="Pfam" id="PF04397">
    <property type="entry name" value="LytTR"/>
    <property type="match status" value="1"/>
</dbReference>
<evidence type="ECO:0000313" key="2">
    <source>
        <dbReference type="EMBL" id="MBW3469169.1"/>
    </source>
</evidence>
<dbReference type="SMART" id="SM00850">
    <property type="entry name" value="LytTR"/>
    <property type="match status" value="1"/>
</dbReference>